<evidence type="ECO:0000256" key="4">
    <source>
        <dbReference type="ARBA" id="ARBA00022729"/>
    </source>
</evidence>
<dbReference type="AlphaFoldDB" id="A0A1X7HJ82"/>
<evidence type="ECO:0000313" key="7">
    <source>
        <dbReference type="EMBL" id="SMF87075.1"/>
    </source>
</evidence>
<dbReference type="PANTHER" id="PTHR30290:SF9">
    <property type="entry name" value="OLIGOPEPTIDE-BINDING PROTEIN APPA"/>
    <property type="match status" value="1"/>
</dbReference>
<evidence type="ECO:0000256" key="2">
    <source>
        <dbReference type="ARBA" id="ARBA00005695"/>
    </source>
</evidence>
<evidence type="ECO:0000256" key="1">
    <source>
        <dbReference type="ARBA" id="ARBA00004418"/>
    </source>
</evidence>
<dbReference type="EMBL" id="FXAK01000008">
    <property type="protein sequence ID" value="SMF87075.1"/>
    <property type="molecule type" value="Genomic_DNA"/>
</dbReference>
<protein>
    <submittedName>
        <fullName evidence="7">Peptide/nickel transport system substrate-binding protein</fullName>
    </submittedName>
</protein>
<comment type="similarity">
    <text evidence="2">Belongs to the bacterial solute-binding protein 5 family.</text>
</comment>
<organism evidence="7 8">
    <name type="scientific">Azospirillum oryzae</name>
    <dbReference type="NCBI Taxonomy" id="286727"/>
    <lineage>
        <taxon>Bacteria</taxon>
        <taxon>Pseudomonadati</taxon>
        <taxon>Pseudomonadota</taxon>
        <taxon>Alphaproteobacteria</taxon>
        <taxon>Rhodospirillales</taxon>
        <taxon>Azospirillaceae</taxon>
        <taxon>Azospirillum</taxon>
    </lineage>
</organism>
<dbReference type="GO" id="GO:0015833">
    <property type="term" value="P:peptide transport"/>
    <property type="evidence" value="ECO:0007669"/>
    <property type="project" value="TreeGrafter"/>
</dbReference>
<dbReference type="InterPro" id="IPR023765">
    <property type="entry name" value="SBP_5_CS"/>
</dbReference>
<dbReference type="SUPFAM" id="SSF53850">
    <property type="entry name" value="Periplasmic binding protein-like II"/>
    <property type="match status" value="1"/>
</dbReference>
<dbReference type="STRING" id="286727.SAMN02982917_6160"/>
<gene>
    <name evidence="7" type="ORF">SAMN02982917_6160</name>
</gene>
<evidence type="ECO:0000256" key="5">
    <source>
        <dbReference type="SAM" id="SignalP"/>
    </source>
</evidence>
<feature type="chain" id="PRO_5012236903" evidence="5">
    <location>
        <begin position="27"/>
        <end position="500"/>
    </location>
</feature>
<dbReference type="InterPro" id="IPR000914">
    <property type="entry name" value="SBP_5_dom"/>
</dbReference>
<feature type="signal peptide" evidence="5">
    <location>
        <begin position="1"/>
        <end position="26"/>
    </location>
</feature>
<reference evidence="7 8" key="1">
    <citation type="submission" date="2017-04" db="EMBL/GenBank/DDBJ databases">
        <authorList>
            <person name="Afonso C.L."/>
            <person name="Miller P.J."/>
            <person name="Scott M.A."/>
            <person name="Spackman E."/>
            <person name="Goraichik I."/>
            <person name="Dimitrov K.M."/>
            <person name="Suarez D.L."/>
            <person name="Swayne D.E."/>
        </authorList>
    </citation>
    <scope>NUCLEOTIDE SEQUENCE [LARGE SCALE GENOMIC DNA]</scope>
    <source>
        <strain evidence="7 8">A2P</strain>
    </source>
</reference>
<dbReference type="GO" id="GO:1904680">
    <property type="term" value="F:peptide transmembrane transporter activity"/>
    <property type="evidence" value="ECO:0007669"/>
    <property type="project" value="TreeGrafter"/>
</dbReference>
<keyword evidence="3" id="KW-0813">Transport</keyword>
<dbReference type="Gene3D" id="3.40.190.10">
    <property type="entry name" value="Periplasmic binding protein-like II"/>
    <property type="match status" value="1"/>
</dbReference>
<dbReference type="Gene3D" id="3.10.105.10">
    <property type="entry name" value="Dipeptide-binding Protein, Domain 3"/>
    <property type="match status" value="1"/>
</dbReference>
<evidence type="ECO:0000313" key="8">
    <source>
        <dbReference type="Proteomes" id="UP000192936"/>
    </source>
</evidence>
<sequence>MMMRRLVARAVLSAILLSGTAMSVQAAGTLKVSVDSNLNTLDPAKMKGGQEYVAAYLIFNGLTVIGHDMTVKPDLAERWEHSDDLKTWTFHLRKGVKFHNGKDLEAEDVVATIARIQDKATGSTARVNFEIVESMKALDPLTVQFQLKTPYAGFAELFGERQARIVPRDAIDTLASKPVGTGPFEFVSFAPGDRVVLKRNPNYFEPGLPKLDEVVVRILPEPAAQVAALTTGELDLVWNLPLEAIDKVKADPNLKIDSVPTSTWDGVIMNNKVKPFDDPRVRKAVAMALDKQAITQIALFGNGTPTHSPIPPSHPYYNKDLKIAKGDPAGAKKLLAEAGYPNGFEITLHTPAGRATRERLGLAVRELLKPAGITVNVQRVPFDVFLKDIEGKAGFYIDGFFSRPTIDTSVYPWYHSQGSWNTALWNYSNPKMDTLLDSARQAKSDEEAKSLYGQVQALAVEDSPGVIPYVINHINGLSTKVHGFHSHPMMFLDLRDVSVD</sequence>
<dbReference type="InterPro" id="IPR030678">
    <property type="entry name" value="Peptide/Ni-bd"/>
</dbReference>
<proteinExistence type="inferred from homology"/>
<dbReference type="GO" id="GO:0030288">
    <property type="term" value="C:outer membrane-bounded periplasmic space"/>
    <property type="evidence" value="ECO:0007669"/>
    <property type="project" value="UniProtKB-ARBA"/>
</dbReference>
<dbReference type="InterPro" id="IPR039424">
    <property type="entry name" value="SBP_5"/>
</dbReference>
<dbReference type="Gene3D" id="3.90.76.10">
    <property type="entry name" value="Dipeptide-binding Protein, Domain 1"/>
    <property type="match status" value="1"/>
</dbReference>
<dbReference type="PIRSF" id="PIRSF002741">
    <property type="entry name" value="MppA"/>
    <property type="match status" value="1"/>
</dbReference>
<dbReference type="CDD" id="cd08503">
    <property type="entry name" value="PBP2_NikA_DppA_OppA_like_17"/>
    <property type="match status" value="1"/>
</dbReference>
<comment type="subcellular location">
    <subcellularLocation>
        <location evidence="1">Periplasm</location>
    </subcellularLocation>
</comment>
<name>A0A1X7HJ82_9PROT</name>
<feature type="domain" description="Solute-binding protein family 5" evidence="6">
    <location>
        <begin position="70"/>
        <end position="419"/>
    </location>
</feature>
<dbReference type="Pfam" id="PF00496">
    <property type="entry name" value="SBP_bac_5"/>
    <property type="match status" value="1"/>
</dbReference>
<dbReference type="Proteomes" id="UP000192936">
    <property type="component" value="Unassembled WGS sequence"/>
</dbReference>
<keyword evidence="4 5" id="KW-0732">Signal</keyword>
<evidence type="ECO:0000259" key="6">
    <source>
        <dbReference type="Pfam" id="PF00496"/>
    </source>
</evidence>
<dbReference type="PANTHER" id="PTHR30290">
    <property type="entry name" value="PERIPLASMIC BINDING COMPONENT OF ABC TRANSPORTER"/>
    <property type="match status" value="1"/>
</dbReference>
<dbReference type="PROSITE" id="PS01040">
    <property type="entry name" value="SBP_BACTERIAL_5"/>
    <property type="match status" value="1"/>
</dbReference>
<dbReference type="GO" id="GO:0043190">
    <property type="term" value="C:ATP-binding cassette (ABC) transporter complex"/>
    <property type="evidence" value="ECO:0007669"/>
    <property type="project" value="InterPro"/>
</dbReference>
<dbReference type="RefSeq" id="WP_244560960.1">
    <property type="nucleotide sequence ID" value="NZ_FXAK01000008.1"/>
</dbReference>
<evidence type="ECO:0000256" key="3">
    <source>
        <dbReference type="ARBA" id="ARBA00022448"/>
    </source>
</evidence>
<accession>A0A1X7HJ82</accession>